<evidence type="ECO:0000313" key="6">
    <source>
        <dbReference type="EMBL" id="TVU33969.1"/>
    </source>
</evidence>
<keyword evidence="3" id="KW-0547">Nucleotide-binding</keyword>
<dbReference type="GO" id="GO:0016020">
    <property type="term" value="C:membrane"/>
    <property type="evidence" value="ECO:0007669"/>
    <property type="project" value="UniProtKB-SubCell"/>
</dbReference>
<keyword evidence="7" id="KW-1185">Reference proteome</keyword>
<dbReference type="FunFam" id="3.40.50.300:FF:001179">
    <property type="entry name" value="Rho family GTPase"/>
    <property type="match status" value="1"/>
</dbReference>
<reference evidence="6 7" key="1">
    <citation type="journal article" date="2019" name="Sci. Rep.">
        <title>A high-quality genome of Eragrostis curvula grass provides insights into Poaceae evolution and supports new strategies to enhance forage quality.</title>
        <authorList>
            <person name="Carballo J."/>
            <person name="Santos B.A.C.M."/>
            <person name="Zappacosta D."/>
            <person name="Garbus I."/>
            <person name="Selva J.P."/>
            <person name="Gallo C.A."/>
            <person name="Diaz A."/>
            <person name="Albertini E."/>
            <person name="Caccamo M."/>
            <person name="Echenique V."/>
        </authorList>
    </citation>
    <scope>NUCLEOTIDE SEQUENCE [LARGE SCALE GENOMIC DNA]</scope>
    <source>
        <strain evidence="7">cv. Victoria</strain>
        <tissue evidence="6">Leaf</tissue>
    </source>
</reference>
<dbReference type="InterPro" id="IPR005225">
    <property type="entry name" value="Small_GTP-bd"/>
</dbReference>
<evidence type="ECO:0000256" key="2">
    <source>
        <dbReference type="ARBA" id="ARBA00010142"/>
    </source>
</evidence>
<dbReference type="InterPro" id="IPR027417">
    <property type="entry name" value="P-loop_NTPase"/>
</dbReference>
<proteinExistence type="inferred from homology"/>
<comment type="similarity">
    <text evidence="2">Belongs to the small GTPase superfamily. Rho family.</text>
</comment>
<evidence type="ECO:0000256" key="4">
    <source>
        <dbReference type="ARBA" id="ARBA00023134"/>
    </source>
</evidence>
<feature type="non-terminal residue" evidence="6">
    <location>
        <position position="1"/>
    </location>
</feature>
<dbReference type="InterPro" id="IPR001806">
    <property type="entry name" value="Small_GTPase"/>
</dbReference>
<dbReference type="PROSITE" id="PS51421">
    <property type="entry name" value="RAS"/>
    <property type="match status" value="1"/>
</dbReference>
<dbReference type="SMART" id="SM00173">
    <property type="entry name" value="RAS"/>
    <property type="match status" value="1"/>
</dbReference>
<keyword evidence="4" id="KW-0342">GTP-binding</keyword>
<protein>
    <submittedName>
        <fullName evidence="6">Uncharacterized protein</fullName>
    </submittedName>
</protein>
<gene>
    <name evidence="6" type="ORF">EJB05_15788</name>
</gene>
<dbReference type="OrthoDB" id="8830751at2759"/>
<evidence type="ECO:0000313" key="7">
    <source>
        <dbReference type="Proteomes" id="UP000324897"/>
    </source>
</evidence>
<organism evidence="6 7">
    <name type="scientific">Eragrostis curvula</name>
    <name type="common">weeping love grass</name>
    <dbReference type="NCBI Taxonomy" id="38414"/>
    <lineage>
        <taxon>Eukaryota</taxon>
        <taxon>Viridiplantae</taxon>
        <taxon>Streptophyta</taxon>
        <taxon>Embryophyta</taxon>
        <taxon>Tracheophyta</taxon>
        <taxon>Spermatophyta</taxon>
        <taxon>Magnoliopsida</taxon>
        <taxon>Liliopsida</taxon>
        <taxon>Poales</taxon>
        <taxon>Poaceae</taxon>
        <taxon>PACMAD clade</taxon>
        <taxon>Chloridoideae</taxon>
        <taxon>Eragrostideae</taxon>
        <taxon>Eragrostidinae</taxon>
        <taxon>Eragrostis</taxon>
    </lineage>
</organism>
<comment type="caution">
    <text evidence="6">The sequence shown here is derived from an EMBL/GenBank/DDBJ whole genome shotgun (WGS) entry which is preliminary data.</text>
</comment>
<dbReference type="SMART" id="SM00174">
    <property type="entry name" value="RHO"/>
    <property type="match status" value="1"/>
</dbReference>
<keyword evidence="5" id="KW-0449">Lipoprotein</keyword>
<dbReference type="Proteomes" id="UP000324897">
    <property type="component" value="Unassembled WGS sequence"/>
</dbReference>
<dbReference type="GO" id="GO:0007264">
    <property type="term" value="P:small GTPase-mediated signal transduction"/>
    <property type="evidence" value="ECO:0007669"/>
    <property type="project" value="InterPro"/>
</dbReference>
<dbReference type="InterPro" id="IPR003578">
    <property type="entry name" value="Small_GTPase_Rho"/>
</dbReference>
<sequence>MLRCIGAAHSDSGESQLFCVTCSEAAARYVKCVAVGDSSTGKTCLLVSYARNSFSEDYVPTVFDNINADILIDGNAFNLSLWDTAGQEEYNRLRPLSFRGTDVFLVLFSLISKVSYENVQKKWVPELRHHAGSVPIVLVGTMLDMREDKHFFMNHPDLEPISTSQGEELKMMIGAVAYIECSAKTQQNLVAVFNSVIKAALCKPKSKKSNRKQSGCSIL</sequence>
<dbReference type="SMART" id="SM00175">
    <property type="entry name" value="RAB"/>
    <property type="match status" value="1"/>
</dbReference>
<dbReference type="GO" id="GO:0005525">
    <property type="term" value="F:GTP binding"/>
    <property type="evidence" value="ECO:0007669"/>
    <property type="project" value="UniProtKB-KW"/>
</dbReference>
<dbReference type="Gramene" id="TVU33969">
    <property type="protein sequence ID" value="TVU33969"/>
    <property type="gene ID" value="EJB05_15788"/>
</dbReference>
<name>A0A5J9VCW9_9POAL</name>
<dbReference type="SUPFAM" id="SSF52540">
    <property type="entry name" value="P-loop containing nucleoside triphosphate hydrolases"/>
    <property type="match status" value="1"/>
</dbReference>
<dbReference type="PRINTS" id="PR00449">
    <property type="entry name" value="RASTRNSFRMNG"/>
</dbReference>
<evidence type="ECO:0000256" key="5">
    <source>
        <dbReference type="ARBA" id="ARBA00023288"/>
    </source>
</evidence>
<dbReference type="AlphaFoldDB" id="A0A5J9VCW9"/>
<evidence type="ECO:0000256" key="3">
    <source>
        <dbReference type="ARBA" id="ARBA00022741"/>
    </source>
</evidence>
<dbReference type="PROSITE" id="PS51420">
    <property type="entry name" value="RHO"/>
    <property type="match status" value="1"/>
</dbReference>
<evidence type="ECO:0000256" key="1">
    <source>
        <dbReference type="ARBA" id="ARBA00004170"/>
    </source>
</evidence>
<dbReference type="Pfam" id="PF00071">
    <property type="entry name" value="Ras"/>
    <property type="match status" value="1"/>
</dbReference>
<dbReference type="NCBIfam" id="TIGR00231">
    <property type="entry name" value="small_GTP"/>
    <property type="match status" value="1"/>
</dbReference>
<dbReference type="GO" id="GO:0003924">
    <property type="term" value="F:GTPase activity"/>
    <property type="evidence" value="ECO:0007669"/>
    <property type="project" value="InterPro"/>
</dbReference>
<dbReference type="PROSITE" id="PS51419">
    <property type="entry name" value="RAB"/>
    <property type="match status" value="1"/>
</dbReference>
<accession>A0A5J9VCW9</accession>
<dbReference type="Gene3D" id="3.40.50.300">
    <property type="entry name" value="P-loop containing nucleotide triphosphate hydrolases"/>
    <property type="match status" value="1"/>
</dbReference>
<dbReference type="PANTHER" id="PTHR24072">
    <property type="entry name" value="RHO FAMILY GTPASE"/>
    <property type="match status" value="1"/>
</dbReference>
<comment type="subcellular location">
    <subcellularLocation>
        <location evidence="1">Membrane</location>
        <topology evidence="1">Peripheral membrane protein</topology>
    </subcellularLocation>
</comment>
<dbReference type="EMBL" id="RWGY01000009">
    <property type="protein sequence ID" value="TVU33969.1"/>
    <property type="molecule type" value="Genomic_DNA"/>
</dbReference>